<dbReference type="InterPro" id="IPR011701">
    <property type="entry name" value="MFS"/>
</dbReference>
<feature type="transmembrane region" description="Helical" evidence="6">
    <location>
        <begin position="372"/>
        <end position="391"/>
    </location>
</feature>
<dbReference type="GO" id="GO:0022857">
    <property type="term" value="F:transmembrane transporter activity"/>
    <property type="evidence" value="ECO:0007669"/>
    <property type="project" value="InterPro"/>
</dbReference>
<feature type="transmembrane region" description="Helical" evidence="6">
    <location>
        <begin position="46"/>
        <end position="63"/>
    </location>
</feature>
<protein>
    <submittedName>
        <fullName evidence="7">MFS transporter</fullName>
    </submittedName>
</protein>
<feature type="transmembrane region" description="Helical" evidence="6">
    <location>
        <begin position="218"/>
        <end position="241"/>
    </location>
</feature>
<evidence type="ECO:0000313" key="7">
    <source>
        <dbReference type="EMBL" id="PKI81188.1"/>
    </source>
</evidence>
<gene>
    <name evidence="7" type="ORF">CP960_05430</name>
</gene>
<dbReference type="AlphaFoldDB" id="A0A2N1J3Q5"/>
<feature type="transmembrane region" description="Helical" evidence="6">
    <location>
        <begin position="282"/>
        <end position="304"/>
    </location>
</feature>
<evidence type="ECO:0000256" key="3">
    <source>
        <dbReference type="ARBA" id="ARBA00022692"/>
    </source>
</evidence>
<keyword evidence="5 6" id="KW-0472">Membrane</keyword>
<dbReference type="Proteomes" id="UP000233248">
    <property type="component" value="Unassembled WGS sequence"/>
</dbReference>
<feature type="transmembrane region" description="Helical" evidence="6">
    <location>
        <begin position="253"/>
        <end position="275"/>
    </location>
</feature>
<dbReference type="Pfam" id="PF07690">
    <property type="entry name" value="MFS_1"/>
    <property type="match status" value="1"/>
</dbReference>
<dbReference type="PANTHER" id="PTHR12778:SF10">
    <property type="entry name" value="MAJOR FACILITATOR SUPERFAMILY DOMAIN-CONTAINING PROTEIN 3"/>
    <property type="match status" value="1"/>
</dbReference>
<dbReference type="InterPro" id="IPR036259">
    <property type="entry name" value="MFS_trans_sf"/>
</dbReference>
<evidence type="ECO:0000313" key="8">
    <source>
        <dbReference type="Proteomes" id="UP000233248"/>
    </source>
</evidence>
<feature type="transmembrane region" description="Helical" evidence="6">
    <location>
        <begin position="144"/>
        <end position="165"/>
    </location>
</feature>
<keyword evidence="8" id="KW-1185">Reference proteome</keyword>
<dbReference type="PANTHER" id="PTHR12778">
    <property type="entry name" value="SOLUTE CARRIER FAMILY 33 ACETYL-COA TRANSPORTER -RELATED"/>
    <property type="match status" value="1"/>
</dbReference>
<feature type="transmembrane region" description="Helical" evidence="6">
    <location>
        <begin position="102"/>
        <end position="123"/>
    </location>
</feature>
<evidence type="ECO:0000256" key="4">
    <source>
        <dbReference type="ARBA" id="ARBA00022989"/>
    </source>
</evidence>
<comment type="caution">
    <text evidence="7">The sequence shown here is derived from an EMBL/GenBank/DDBJ whole genome shotgun (WGS) entry which is preliminary data.</text>
</comment>
<dbReference type="EMBL" id="NXIF01000021">
    <property type="protein sequence ID" value="PKI81188.1"/>
    <property type="molecule type" value="Genomic_DNA"/>
</dbReference>
<keyword evidence="3 6" id="KW-0812">Transmembrane</keyword>
<dbReference type="Gene3D" id="1.20.1250.20">
    <property type="entry name" value="MFS general substrate transporter like domains"/>
    <property type="match status" value="2"/>
</dbReference>
<dbReference type="SUPFAM" id="SSF103473">
    <property type="entry name" value="MFS general substrate transporter"/>
    <property type="match status" value="1"/>
</dbReference>
<dbReference type="KEGG" id="ahs:AHALO_0375"/>
<dbReference type="OrthoDB" id="9787815at2"/>
<keyword evidence="4 6" id="KW-1133">Transmembrane helix</keyword>
<comment type="subcellular location">
    <subcellularLocation>
        <location evidence="1">Membrane</location>
        <topology evidence="1">Multi-pass membrane protein</topology>
    </subcellularLocation>
</comment>
<keyword evidence="2" id="KW-0813">Transport</keyword>
<evidence type="ECO:0000256" key="1">
    <source>
        <dbReference type="ARBA" id="ARBA00004141"/>
    </source>
</evidence>
<evidence type="ECO:0000256" key="2">
    <source>
        <dbReference type="ARBA" id="ARBA00022448"/>
    </source>
</evidence>
<name>A0A2N1J3Q5_9BACT</name>
<accession>A0A2N1J3Q5</accession>
<evidence type="ECO:0000256" key="5">
    <source>
        <dbReference type="ARBA" id="ARBA00023136"/>
    </source>
</evidence>
<feature type="transmembrane region" description="Helical" evidence="6">
    <location>
        <begin position="310"/>
        <end position="333"/>
    </location>
</feature>
<feature type="transmembrane region" description="Helical" evidence="6">
    <location>
        <begin position="12"/>
        <end position="34"/>
    </location>
</feature>
<organism evidence="7 8">
    <name type="scientific">Malaciobacter halophilus</name>
    <dbReference type="NCBI Taxonomy" id="197482"/>
    <lineage>
        <taxon>Bacteria</taxon>
        <taxon>Pseudomonadati</taxon>
        <taxon>Campylobacterota</taxon>
        <taxon>Epsilonproteobacteria</taxon>
        <taxon>Campylobacterales</taxon>
        <taxon>Arcobacteraceae</taxon>
        <taxon>Malaciobacter</taxon>
    </lineage>
</organism>
<feature type="transmembrane region" description="Helical" evidence="6">
    <location>
        <begin position="171"/>
        <end position="188"/>
    </location>
</feature>
<dbReference type="RefSeq" id="WP_101184402.1">
    <property type="nucleotide sequence ID" value="NZ_CP031218.1"/>
</dbReference>
<feature type="transmembrane region" description="Helical" evidence="6">
    <location>
        <begin position="75"/>
        <end position="96"/>
    </location>
</feature>
<reference evidence="7 8" key="1">
    <citation type="submission" date="2017-09" db="EMBL/GenBank/DDBJ databases">
        <title>Genomics of the genus Arcobacter.</title>
        <authorList>
            <person name="Perez-Cataluna A."/>
            <person name="Figueras M.J."/>
            <person name="Salas-Masso N."/>
        </authorList>
    </citation>
    <scope>NUCLEOTIDE SEQUENCE [LARGE SCALE GENOMIC DNA]</scope>
    <source>
        <strain evidence="7 8">DSM 18005</strain>
    </source>
</reference>
<dbReference type="InterPro" id="IPR004752">
    <property type="entry name" value="AmpG_permease/AT-1"/>
</dbReference>
<dbReference type="GO" id="GO:0016020">
    <property type="term" value="C:membrane"/>
    <property type="evidence" value="ECO:0007669"/>
    <property type="project" value="UniProtKB-SubCell"/>
</dbReference>
<proteinExistence type="predicted"/>
<feature type="transmembrane region" description="Helical" evidence="6">
    <location>
        <begin position="345"/>
        <end position="366"/>
    </location>
</feature>
<sequence length="415" mass="46972">MKSLTKKHSFLFLSLYVTQFLGLGFFTEAFIAILRKTGMSLENLGIVYMLGFFWVLRFVWAPFIDKVNFQRIGHYRFWLILSQIVMVSSLFFASFYEVTTHISIILLCAVIFSFFSATQDIALDALVYKILTKEQRPFGNAIKVSGGLIGTVLGGGVALIIYSYLQWQITVLILASFTSIAIIQLLLFKEPAWEKKAKQKRFVFKEFYSFWKGKNRKIWLVFILLFPCAVATAHGLISPILVDLGWELKDIGLIVHIIGYSIGIIASFGASWLINKFGKKRVLIFCSIGQILGLFFLILLLHGYSSTTHVILTIGTIFIFYTPSTTVISTLMMDEIDSNNPASQYAIQHSMFMLSGLIFASMSIFFSGKFGYENIVLAISLIAFIPLFLSFKIDEFLSKEEQNEKIKINSLNTIG</sequence>
<evidence type="ECO:0000256" key="6">
    <source>
        <dbReference type="SAM" id="Phobius"/>
    </source>
</evidence>